<dbReference type="RefSeq" id="WP_329405375.1">
    <property type="nucleotide sequence ID" value="NZ_CP109441.1"/>
</dbReference>
<organism evidence="1 2">
    <name type="scientific">Nocardia vinacea</name>
    <dbReference type="NCBI Taxonomy" id="96468"/>
    <lineage>
        <taxon>Bacteria</taxon>
        <taxon>Bacillati</taxon>
        <taxon>Actinomycetota</taxon>
        <taxon>Actinomycetes</taxon>
        <taxon>Mycobacteriales</taxon>
        <taxon>Nocardiaceae</taxon>
        <taxon>Nocardia</taxon>
    </lineage>
</organism>
<keyword evidence="2" id="KW-1185">Reference proteome</keyword>
<dbReference type="Proteomes" id="UP001432062">
    <property type="component" value="Chromosome"/>
</dbReference>
<evidence type="ECO:0000313" key="2">
    <source>
        <dbReference type="Proteomes" id="UP001432062"/>
    </source>
</evidence>
<protein>
    <submittedName>
        <fullName evidence="1">Uncharacterized protein</fullName>
    </submittedName>
</protein>
<dbReference type="EMBL" id="CP109441">
    <property type="protein sequence ID" value="WUV42763.1"/>
    <property type="molecule type" value="Genomic_DNA"/>
</dbReference>
<evidence type="ECO:0000313" key="1">
    <source>
        <dbReference type="EMBL" id="WUV42763.1"/>
    </source>
</evidence>
<sequence>MALKSYPVGTNGNMLAHVAWRETEWHDNVPFDATMRFITYGRGRSSVKFRMVDTVTGRQWEMFAIDLLHLLENAVVDRGIVSGRWEVVKRGSNYGLMLIEPADGGRP</sequence>
<accession>A0ABZ1YI91</accession>
<name>A0ABZ1YI91_9NOCA</name>
<reference evidence="1" key="1">
    <citation type="submission" date="2022-10" db="EMBL/GenBank/DDBJ databases">
        <title>The complete genomes of actinobacterial strains from the NBC collection.</title>
        <authorList>
            <person name="Joergensen T.S."/>
            <person name="Alvarez Arevalo M."/>
            <person name="Sterndorff E.B."/>
            <person name="Faurdal D."/>
            <person name="Vuksanovic O."/>
            <person name="Mourched A.-S."/>
            <person name="Charusanti P."/>
            <person name="Shaw S."/>
            <person name="Blin K."/>
            <person name="Weber T."/>
        </authorList>
    </citation>
    <scope>NUCLEOTIDE SEQUENCE</scope>
    <source>
        <strain evidence="1">NBC_01482</strain>
    </source>
</reference>
<gene>
    <name evidence="1" type="ORF">OG563_26325</name>
</gene>
<proteinExistence type="predicted"/>